<dbReference type="PATRIC" id="fig|1423803.3.peg.561"/>
<dbReference type="STRING" id="1423803.FD13_GL000565"/>
<dbReference type="AlphaFoldDB" id="A0A0R2DCR1"/>
<accession>A0A0R2DCR1</accession>
<sequence length="121" mass="14039">MRRSPILPNADLKITDLDADAQQQALIDFAKFYIRHFRSNDLEILSQYKVDYAMNDINHYLYVNRSFSPAELAAGVLEYKREMFLEILKTVDLAYNADGRLKGNTWKAWYLQEYAAIAPGI</sequence>
<dbReference type="EMBL" id="AYZH01000014">
    <property type="protein sequence ID" value="KRN01855.1"/>
    <property type="molecule type" value="Genomic_DNA"/>
</dbReference>
<reference evidence="1 2" key="1">
    <citation type="journal article" date="2015" name="Genome Announc.">
        <title>Expanding the biotechnology potential of lactobacilli through comparative genomics of 213 strains and associated genera.</title>
        <authorList>
            <person name="Sun Z."/>
            <person name="Harris H.M."/>
            <person name="McCann A."/>
            <person name="Guo C."/>
            <person name="Argimon S."/>
            <person name="Zhang W."/>
            <person name="Yang X."/>
            <person name="Jeffery I.B."/>
            <person name="Cooney J.C."/>
            <person name="Kagawa T.F."/>
            <person name="Liu W."/>
            <person name="Song Y."/>
            <person name="Salvetti E."/>
            <person name="Wrobel A."/>
            <person name="Rasinkangas P."/>
            <person name="Parkhill J."/>
            <person name="Rea M.C."/>
            <person name="O'Sullivan O."/>
            <person name="Ritari J."/>
            <person name="Douillard F.P."/>
            <person name="Paul Ross R."/>
            <person name="Yang R."/>
            <person name="Briner A.E."/>
            <person name="Felis G.E."/>
            <person name="de Vos W.M."/>
            <person name="Barrangou R."/>
            <person name="Klaenhammer T.R."/>
            <person name="Caufield P.W."/>
            <person name="Cui Y."/>
            <person name="Zhang H."/>
            <person name="O'Toole P.W."/>
        </authorList>
    </citation>
    <scope>NUCLEOTIDE SEQUENCE [LARGE SCALE GENOMIC DNA]</scope>
    <source>
        <strain evidence="1 2">DSM 21775</strain>
    </source>
</reference>
<name>A0A0R2DCR1_9LACO</name>
<comment type="caution">
    <text evidence="1">The sequence shown here is derived from an EMBL/GenBank/DDBJ whole genome shotgun (WGS) entry which is preliminary data.</text>
</comment>
<protein>
    <submittedName>
        <fullName evidence="1">Uncharacterized protein</fullName>
    </submittedName>
</protein>
<dbReference type="Proteomes" id="UP000051589">
    <property type="component" value="Unassembled WGS sequence"/>
</dbReference>
<gene>
    <name evidence="1" type="ORF">FD13_GL000565</name>
</gene>
<evidence type="ECO:0000313" key="1">
    <source>
        <dbReference type="EMBL" id="KRN01855.1"/>
    </source>
</evidence>
<evidence type="ECO:0000313" key="2">
    <source>
        <dbReference type="Proteomes" id="UP000051589"/>
    </source>
</evidence>
<proteinExistence type="predicted"/>
<organism evidence="1 2">
    <name type="scientific">Levilactobacillus senmaizukei DSM 21775 = NBRC 103853</name>
    <dbReference type="NCBI Taxonomy" id="1423803"/>
    <lineage>
        <taxon>Bacteria</taxon>
        <taxon>Bacillati</taxon>
        <taxon>Bacillota</taxon>
        <taxon>Bacilli</taxon>
        <taxon>Lactobacillales</taxon>
        <taxon>Lactobacillaceae</taxon>
        <taxon>Levilactobacillus</taxon>
    </lineage>
</organism>
<keyword evidence="2" id="KW-1185">Reference proteome</keyword>